<comment type="caution">
    <text evidence="3">The sequence shown here is derived from an EMBL/GenBank/DDBJ whole genome shotgun (WGS) entry which is preliminary data.</text>
</comment>
<dbReference type="InterPro" id="IPR002818">
    <property type="entry name" value="DJ-1/PfpI"/>
</dbReference>
<feature type="domain" description="DJ-1/PfpI" evidence="2">
    <location>
        <begin position="7"/>
        <end position="179"/>
    </location>
</feature>
<comment type="similarity">
    <text evidence="1">Belongs to the peptidase C56 family.</text>
</comment>
<dbReference type="AlphaFoldDB" id="A0A936NE51"/>
<dbReference type="InterPro" id="IPR006286">
    <property type="entry name" value="C56_PfpI-like"/>
</dbReference>
<evidence type="ECO:0000313" key="4">
    <source>
        <dbReference type="Proteomes" id="UP000727993"/>
    </source>
</evidence>
<dbReference type="PANTHER" id="PTHR42733">
    <property type="entry name" value="DJ-1 PROTEIN"/>
    <property type="match status" value="1"/>
</dbReference>
<reference evidence="3 4" key="1">
    <citation type="submission" date="2020-10" db="EMBL/GenBank/DDBJ databases">
        <title>Connecting structure to function with the recovery of over 1000 high-quality activated sludge metagenome-assembled genomes encoding full-length rRNA genes using long-read sequencing.</title>
        <authorList>
            <person name="Singleton C.M."/>
            <person name="Petriglieri F."/>
            <person name="Kristensen J.M."/>
            <person name="Kirkegaard R.H."/>
            <person name="Michaelsen T.Y."/>
            <person name="Andersen M.H."/>
            <person name="Karst S.M."/>
            <person name="Dueholm M.S."/>
            <person name="Nielsen P.H."/>
            <person name="Albertsen M."/>
        </authorList>
    </citation>
    <scope>NUCLEOTIDE SEQUENCE [LARGE SCALE GENOMIC DNA]</scope>
    <source>
        <strain evidence="3">Lyne_18-Q3-R50-59_MAXAC.006</strain>
    </source>
</reference>
<name>A0A936NE51_9ACTN</name>
<gene>
    <name evidence="3" type="ORF">IPN02_11085</name>
</gene>
<evidence type="ECO:0000313" key="3">
    <source>
        <dbReference type="EMBL" id="MBK9297352.1"/>
    </source>
</evidence>
<dbReference type="InterPro" id="IPR029062">
    <property type="entry name" value="Class_I_gatase-like"/>
</dbReference>
<dbReference type="PANTHER" id="PTHR42733:SF12">
    <property type="entry name" value="PROTEINASE"/>
    <property type="match status" value="1"/>
</dbReference>
<keyword evidence="3" id="KW-0315">Glutamine amidotransferase</keyword>
<dbReference type="PROSITE" id="PS51276">
    <property type="entry name" value="PEPTIDASE_C56_PFPI"/>
    <property type="match status" value="1"/>
</dbReference>
<dbReference type="EMBL" id="JADJZA010000007">
    <property type="protein sequence ID" value="MBK9297352.1"/>
    <property type="molecule type" value="Genomic_DNA"/>
</dbReference>
<dbReference type="NCBIfam" id="TIGR01382">
    <property type="entry name" value="PfpI"/>
    <property type="match status" value="1"/>
</dbReference>
<protein>
    <submittedName>
        <fullName evidence="3">Type 1 glutamine amidotransferase</fullName>
    </submittedName>
</protein>
<sequence>MAGLTGKKVAFLVANEGVEQVELTDPWQAVEAAGGTPVLIAPDTGDVQAFKHLDRGDVFDASVASADARVDEYAGLVLPGGVANPDQLRTDAPAVALTKAFLEAGKPVAAICHGPWTLIEAGVVVGRELTSWPSLRTDIENAGAAWVDQPVKVCNCGPGVLVTSRNPDDLPGFNQAIIEAFAD</sequence>
<accession>A0A936NE51</accession>
<dbReference type="Proteomes" id="UP000727993">
    <property type="component" value="Unassembled WGS sequence"/>
</dbReference>
<dbReference type="CDD" id="cd03134">
    <property type="entry name" value="GATase1_PfpI_like"/>
    <property type="match status" value="1"/>
</dbReference>
<dbReference type="Gene3D" id="3.40.50.880">
    <property type="match status" value="1"/>
</dbReference>
<dbReference type="SUPFAM" id="SSF52317">
    <property type="entry name" value="Class I glutamine amidotransferase-like"/>
    <property type="match status" value="1"/>
</dbReference>
<organism evidence="3 4">
    <name type="scientific">Candidatus Neomicrothrix subdominans</name>
    <dbReference type="NCBI Taxonomy" id="2954438"/>
    <lineage>
        <taxon>Bacteria</taxon>
        <taxon>Bacillati</taxon>
        <taxon>Actinomycetota</taxon>
        <taxon>Acidimicrobiia</taxon>
        <taxon>Acidimicrobiales</taxon>
        <taxon>Microthrixaceae</taxon>
        <taxon>Candidatus Neomicrothrix</taxon>
    </lineage>
</organism>
<evidence type="ECO:0000256" key="1">
    <source>
        <dbReference type="ARBA" id="ARBA00008542"/>
    </source>
</evidence>
<proteinExistence type="inferred from homology"/>
<dbReference type="Pfam" id="PF01965">
    <property type="entry name" value="DJ-1_PfpI"/>
    <property type="match status" value="1"/>
</dbReference>
<evidence type="ECO:0000259" key="2">
    <source>
        <dbReference type="Pfam" id="PF01965"/>
    </source>
</evidence>